<dbReference type="Pfam" id="PF21789">
    <property type="entry name" value="TNP-like_RNaseH_C"/>
    <property type="match status" value="1"/>
</dbReference>
<dbReference type="Proteomes" id="UP001168821">
    <property type="component" value="Unassembled WGS sequence"/>
</dbReference>
<dbReference type="AlphaFoldDB" id="A0AA38ILP9"/>
<protein>
    <recommendedName>
        <fullName evidence="1">Transposable element P transposase-like RNase H C-terminal domain-containing protein</fullName>
    </recommendedName>
</protein>
<sequence length="191" mass="21653">MKSFKSNGRKFVPPCVKNWIHTLKGFRYLWTILQEEGLNLLCSRKINQDPVENFFCRIRNHGAWVVNPTCQSFINSVKTLMINDFVGVHSLGANCQDDDAVLMDNLKNFIGSREGSSKLNFEANIDVSFSNKIMSEFSHVTSILRKNIEVYIALYVTKKVLKAISKCQQCKIDLVGDHDHYSGGESTAIKT</sequence>
<feature type="domain" description="Transposable element P transposase-like RNase H C-terminal" evidence="1">
    <location>
        <begin position="45"/>
        <end position="73"/>
    </location>
</feature>
<dbReference type="InterPro" id="IPR048367">
    <property type="entry name" value="TNP-like_RNaseH_C"/>
</dbReference>
<organism evidence="2 3">
    <name type="scientific">Zophobas morio</name>
    <dbReference type="NCBI Taxonomy" id="2755281"/>
    <lineage>
        <taxon>Eukaryota</taxon>
        <taxon>Metazoa</taxon>
        <taxon>Ecdysozoa</taxon>
        <taxon>Arthropoda</taxon>
        <taxon>Hexapoda</taxon>
        <taxon>Insecta</taxon>
        <taxon>Pterygota</taxon>
        <taxon>Neoptera</taxon>
        <taxon>Endopterygota</taxon>
        <taxon>Coleoptera</taxon>
        <taxon>Polyphaga</taxon>
        <taxon>Cucujiformia</taxon>
        <taxon>Tenebrionidae</taxon>
        <taxon>Zophobas</taxon>
    </lineage>
</organism>
<reference evidence="2" key="1">
    <citation type="journal article" date="2023" name="G3 (Bethesda)">
        <title>Whole genome assemblies of Zophobas morio and Tenebrio molitor.</title>
        <authorList>
            <person name="Kaur S."/>
            <person name="Stinson S.A."/>
            <person name="diCenzo G.C."/>
        </authorList>
    </citation>
    <scope>NUCLEOTIDE SEQUENCE</scope>
    <source>
        <strain evidence="2">QUZm001</strain>
    </source>
</reference>
<evidence type="ECO:0000313" key="2">
    <source>
        <dbReference type="EMBL" id="KAJ3655889.1"/>
    </source>
</evidence>
<dbReference type="EMBL" id="JALNTZ010000004">
    <property type="protein sequence ID" value="KAJ3655889.1"/>
    <property type="molecule type" value="Genomic_DNA"/>
</dbReference>
<proteinExistence type="predicted"/>
<accession>A0AA38ILP9</accession>
<keyword evidence="3" id="KW-1185">Reference proteome</keyword>
<comment type="caution">
    <text evidence="2">The sequence shown here is derived from an EMBL/GenBank/DDBJ whole genome shotgun (WGS) entry which is preliminary data.</text>
</comment>
<evidence type="ECO:0000313" key="3">
    <source>
        <dbReference type="Proteomes" id="UP001168821"/>
    </source>
</evidence>
<evidence type="ECO:0000259" key="1">
    <source>
        <dbReference type="Pfam" id="PF21789"/>
    </source>
</evidence>
<gene>
    <name evidence="2" type="ORF">Zmor_014997</name>
</gene>
<name>A0AA38ILP9_9CUCU</name>